<dbReference type="Proteomes" id="UP000237040">
    <property type="component" value="Unassembled WGS sequence"/>
</dbReference>
<evidence type="ECO:0000313" key="8">
    <source>
        <dbReference type="EMBL" id="PMP68217.1"/>
    </source>
</evidence>
<evidence type="ECO:0000256" key="5">
    <source>
        <dbReference type="SAM" id="SignalP"/>
    </source>
</evidence>
<keyword evidence="3 4" id="KW-0175">Coiled coil</keyword>
<proteinExistence type="inferred from homology"/>
<evidence type="ECO:0000259" key="6">
    <source>
        <dbReference type="Pfam" id="PF25973"/>
    </source>
</evidence>
<comment type="similarity">
    <text evidence="2">Belongs to the membrane fusion protein (MFP) (TC 8.A.1) family.</text>
</comment>
<comment type="subcellular location">
    <subcellularLocation>
        <location evidence="1">Cell envelope</location>
    </subcellularLocation>
</comment>
<dbReference type="Gene3D" id="6.20.50.140">
    <property type="match status" value="1"/>
</dbReference>
<feature type="domain" description="YknX-like beta-barrel" evidence="7">
    <location>
        <begin position="257"/>
        <end position="329"/>
    </location>
</feature>
<dbReference type="InterPro" id="IPR006143">
    <property type="entry name" value="RND_pump_MFP"/>
</dbReference>
<dbReference type="GO" id="GO:0022857">
    <property type="term" value="F:transmembrane transporter activity"/>
    <property type="evidence" value="ECO:0007669"/>
    <property type="project" value="InterPro"/>
</dbReference>
<dbReference type="GO" id="GO:0016020">
    <property type="term" value="C:membrane"/>
    <property type="evidence" value="ECO:0007669"/>
    <property type="project" value="InterPro"/>
</dbReference>
<dbReference type="InterPro" id="IPR050465">
    <property type="entry name" value="UPF0194_transport"/>
</dbReference>
<dbReference type="EMBL" id="PNIL01000025">
    <property type="protein sequence ID" value="PMP68217.1"/>
    <property type="molecule type" value="Genomic_DNA"/>
</dbReference>
<evidence type="ECO:0000256" key="2">
    <source>
        <dbReference type="ARBA" id="ARBA00009477"/>
    </source>
</evidence>
<dbReference type="Pfam" id="PF25990">
    <property type="entry name" value="Beta-barrel_YknX"/>
    <property type="match status" value="1"/>
</dbReference>
<name>A0A2J6WF76_9BACT</name>
<dbReference type="RefSeq" id="WP_424586994.1">
    <property type="nucleotide sequence ID" value="NZ_JBNAUB010000031.1"/>
</dbReference>
<keyword evidence="5" id="KW-0732">Signal</keyword>
<accession>A0A2J6WF76</accession>
<sequence length="408" mass="44047">MKNKLLTSLIIFALIFLSVGCARVSTSPNLTSSTYTVSYMNLNSEVNLTGTIFYIDEENVYPKVSGIVKNVFVSEGSLVRRGEKILEIDSTQANLSYQNANANYQNAKVSYELTLKSKADLENSVKQAENNLKVAQASYDVAKANYDSVMGSDKATDMQKKQAEQQLIQAETTLNNAKIQVDNAKRQLDNFNLKLEQVKIQLDQAKASLDVAAKSLNDYVIRSPIDGIVLTMNASVNAPVQMGMPVAIVGNPRGFLITAYADEIDMPKLRVGETATITFDAVPQITLKGQVSFVGLKKMNIQGGSAYVVKVQVDESNPNIKSGMSANILIITSSKKHVLAVPISSVVTLADGRTFVDKVVNGKVQRVEVKTGISSNAYVEIVSGLSEGDTILLIPNANSTTSNSPFGG</sequence>
<dbReference type="PANTHER" id="PTHR32347">
    <property type="entry name" value="EFFLUX SYSTEM COMPONENT YKNX-RELATED"/>
    <property type="match status" value="1"/>
</dbReference>
<dbReference type="InterPro" id="IPR058636">
    <property type="entry name" value="Beta-barrel_YknX"/>
</dbReference>
<dbReference type="Gene3D" id="1.10.287.470">
    <property type="entry name" value="Helix hairpin bin"/>
    <property type="match status" value="1"/>
</dbReference>
<dbReference type="Gene3D" id="2.40.30.170">
    <property type="match status" value="1"/>
</dbReference>
<evidence type="ECO:0000256" key="3">
    <source>
        <dbReference type="ARBA" id="ARBA00023054"/>
    </source>
</evidence>
<dbReference type="InterPro" id="IPR058647">
    <property type="entry name" value="BSH_CzcB-like"/>
</dbReference>
<evidence type="ECO:0000256" key="1">
    <source>
        <dbReference type="ARBA" id="ARBA00004196"/>
    </source>
</evidence>
<organism evidence="8 9">
    <name type="scientific">Caldisericum exile</name>
    <dbReference type="NCBI Taxonomy" id="693075"/>
    <lineage>
        <taxon>Bacteria</taxon>
        <taxon>Pseudomonadati</taxon>
        <taxon>Caldisericota/Cryosericota group</taxon>
        <taxon>Caldisericota</taxon>
        <taxon>Caldisericia</taxon>
        <taxon>Caldisericales</taxon>
        <taxon>Caldisericaceae</taxon>
        <taxon>Caldisericum</taxon>
    </lineage>
</organism>
<reference evidence="8 9" key="1">
    <citation type="submission" date="2018-01" db="EMBL/GenBank/DDBJ databases">
        <title>Metagenomic assembled genomes from two thermal pools in the Uzon Caldera, Kamchatka, Russia.</title>
        <authorList>
            <person name="Wilkins L."/>
            <person name="Ettinger C."/>
        </authorList>
    </citation>
    <scope>NUCLEOTIDE SEQUENCE [LARGE SCALE GENOMIC DNA]</scope>
    <source>
        <strain evidence="8">ZAV-07</strain>
    </source>
</reference>
<protein>
    <submittedName>
        <fullName evidence="8">Uncharacterized protein</fullName>
    </submittedName>
</protein>
<dbReference type="SUPFAM" id="SSF111369">
    <property type="entry name" value="HlyD-like secretion proteins"/>
    <property type="match status" value="2"/>
</dbReference>
<dbReference type="GO" id="GO:0030313">
    <property type="term" value="C:cell envelope"/>
    <property type="evidence" value="ECO:0007669"/>
    <property type="project" value="UniProtKB-SubCell"/>
</dbReference>
<dbReference type="NCBIfam" id="TIGR01730">
    <property type="entry name" value="RND_mfp"/>
    <property type="match status" value="1"/>
</dbReference>
<evidence type="ECO:0000256" key="4">
    <source>
        <dbReference type="SAM" id="Coils"/>
    </source>
</evidence>
<gene>
    <name evidence="8" type="ORF">C0189_01640</name>
</gene>
<dbReference type="PANTHER" id="PTHR32347:SF14">
    <property type="entry name" value="EFFLUX SYSTEM COMPONENT YKNX-RELATED"/>
    <property type="match status" value="1"/>
</dbReference>
<evidence type="ECO:0000313" key="9">
    <source>
        <dbReference type="Proteomes" id="UP000237040"/>
    </source>
</evidence>
<comment type="caution">
    <text evidence="8">The sequence shown here is derived from an EMBL/GenBank/DDBJ whole genome shotgun (WGS) entry which is preliminary data.</text>
</comment>
<dbReference type="Gene3D" id="2.40.50.100">
    <property type="match status" value="1"/>
</dbReference>
<feature type="signal peptide" evidence="5">
    <location>
        <begin position="1"/>
        <end position="24"/>
    </location>
</feature>
<dbReference type="AlphaFoldDB" id="A0A2J6WF76"/>
<evidence type="ECO:0000259" key="7">
    <source>
        <dbReference type="Pfam" id="PF25990"/>
    </source>
</evidence>
<dbReference type="Pfam" id="PF25973">
    <property type="entry name" value="BSH_CzcB"/>
    <property type="match status" value="1"/>
</dbReference>
<feature type="domain" description="CzcB-like barrel-sandwich hybrid" evidence="6">
    <location>
        <begin position="59"/>
        <end position="241"/>
    </location>
</feature>
<dbReference type="PROSITE" id="PS51257">
    <property type="entry name" value="PROKAR_LIPOPROTEIN"/>
    <property type="match status" value="1"/>
</dbReference>
<feature type="chain" id="PRO_5014372660" evidence="5">
    <location>
        <begin position="25"/>
        <end position="408"/>
    </location>
</feature>
<feature type="coiled-coil region" evidence="4">
    <location>
        <begin position="111"/>
        <end position="215"/>
    </location>
</feature>